<dbReference type="KEGG" id="chiz:HQ393_09225"/>
<keyword evidence="3" id="KW-0175">Coiled coil</keyword>
<dbReference type="KEGG" id="chiz:HQ393_13340"/>
<dbReference type="InterPro" id="IPR011109">
    <property type="entry name" value="DNA_bind_recombinase_dom"/>
</dbReference>
<organism evidence="6 7">
    <name type="scientific">Chitinibacter bivalviorum</name>
    <dbReference type="NCBI Taxonomy" id="2739434"/>
    <lineage>
        <taxon>Bacteria</taxon>
        <taxon>Pseudomonadati</taxon>
        <taxon>Pseudomonadota</taxon>
        <taxon>Betaproteobacteria</taxon>
        <taxon>Neisseriales</taxon>
        <taxon>Chitinibacteraceae</taxon>
        <taxon>Chitinibacter</taxon>
    </lineage>
</organism>
<evidence type="ECO:0000256" key="1">
    <source>
        <dbReference type="ARBA" id="ARBA00023125"/>
    </source>
</evidence>
<dbReference type="GO" id="GO:0000150">
    <property type="term" value="F:DNA strand exchange activity"/>
    <property type="evidence" value="ECO:0007669"/>
    <property type="project" value="InterPro"/>
</dbReference>
<gene>
    <name evidence="5" type="ORF">HQ393_09225</name>
    <name evidence="6" type="ORF">HQ393_13340</name>
</gene>
<dbReference type="Pfam" id="PF07508">
    <property type="entry name" value="Recombinase"/>
    <property type="match status" value="1"/>
</dbReference>
<dbReference type="Gene3D" id="3.90.1750.20">
    <property type="entry name" value="Putative Large Serine Recombinase, Chain B, Domain 2"/>
    <property type="match status" value="1"/>
</dbReference>
<evidence type="ECO:0000256" key="3">
    <source>
        <dbReference type="SAM" id="Coils"/>
    </source>
</evidence>
<evidence type="ECO:0000313" key="6">
    <source>
        <dbReference type="EMBL" id="QLG89146.1"/>
    </source>
</evidence>
<dbReference type="AlphaFoldDB" id="A0A7H9BLB8"/>
<dbReference type="InterPro" id="IPR036162">
    <property type="entry name" value="Resolvase-like_N_sf"/>
</dbReference>
<dbReference type="InterPro" id="IPR038109">
    <property type="entry name" value="DNA_bind_recomb_sf"/>
</dbReference>
<dbReference type="InterPro" id="IPR006119">
    <property type="entry name" value="Resolv_N"/>
</dbReference>
<evidence type="ECO:0000313" key="7">
    <source>
        <dbReference type="Proteomes" id="UP000509597"/>
    </source>
</evidence>
<dbReference type="EMBL" id="CP058627">
    <property type="protein sequence ID" value="QLG88415.1"/>
    <property type="molecule type" value="Genomic_DNA"/>
</dbReference>
<accession>A0A7H9BLB8</accession>
<sequence length="561" mass="63548">MAIAYSYIRFSDSRQIQGASLERQTEQARRWCAENGVELCPDSFRDLGVSGFDASNLRASLGAFLDAVFDGKIKSGSYLLIENFDRLSRAEPLEALELLKKIIDAGILVVTLIDRRIFTRESLSEITPLLVSLISMARAHEESVVKSKRIRDAWNRRRDAALISDRPEPIFGKTPAWVTKVDTKFELVPEFAETICKIFEHSAAGLGSLAISHKANEENWAYPKRPFTDAQIYRILTSRSVLGEFAPRLSDKTSKSKKVSSGLVIHNYYPSVISEALFNQSRHAVEIRSTGRRRDAGFYNVLAHLLQCSCGASITRRKGSHRQTLKNYASYECRSRRQKITTCKSLNHAYIEQKLVWLLLSINIQQMNLPEIKRIEAEIREHEGALLTGNDSLKILEAVFLETTNAGIKPPNALVAQLAALEKKVLDAEEKLLTLKMEVQKLQSVKGSILTSGESYSDVRNRTHEYLAKLYDPTEGDYRAKLNLEFRTLIDKIIINGNEKTAQVILKRNPNMKKQIILNLEKGRHRQPILNYQLDGTIKLQYSVMTFDDPVYGVRSLMDIV</sequence>
<dbReference type="PANTHER" id="PTHR30461">
    <property type="entry name" value="DNA-INVERTASE FROM LAMBDOID PROPHAGE"/>
    <property type="match status" value="1"/>
</dbReference>
<name>A0A7H9BLB8_9NEIS</name>
<proteinExistence type="predicted"/>
<dbReference type="Gene3D" id="3.40.50.1390">
    <property type="entry name" value="Resolvase, N-terminal catalytic domain"/>
    <property type="match status" value="1"/>
</dbReference>
<dbReference type="Pfam" id="PF00239">
    <property type="entry name" value="Resolvase"/>
    <property type="match status" value="1"/>
</dbReference>
<evidence type="ECO:0000259" key="4">
    <source>
        <dbReference type="SMART" id="SM00857"/>
    </source>
</evidence>
<keyword evidence="7" id="KW-1185">Reference proteome</keyword>
<feature type="domain" description="Resolvase/invertase-type recombinase catalytic" evidence="4">
    <location>
        <begin position="4"/>
        <end position="163"/>
    </location>
</feature>
<evidence type="ECO:0000256" key="2">
    <source>
        <dbReference type="ARBA" id="ARBA00023172"/>
    </source>
</evidence>
<dbReference type="SMART" id="SM00857">
    <property type="entry name" value="Resolvase"/>
    <property type="match status" value="1"/>
</dbReference>
<keyword evidence="2" id="KW-0233">DNA recombination</keyword>
<evidence type="ECO:0000313" key="5">
    <source>
        <dbReference type="EMBL" id="QLG88415.1"/>
    </source>
</evidence>
<dbReference type="EMBL" id="CP058627">
    <property type="protein sequence ID" value="QLG89146.1"/>
    <property type="molecule type" value="Genomic_DNA"/>
</dbReference>
<protein>
    <submittedName>
        <fullName evidence="6">Recombinase family protein</fullName>
    </submittedName>
</protein>
<feature type="coiled-coil region" evidence="3">
    <location>
        <begin position="418"/>
        <end position="445"/>
    </location>
</feature>
<dbReference type="GO" id="GO:0003677">
    <property type="term" value="F:DNA binding"/>
    <property type="evidence" value="ECO:0007669"/>
    <property type="project" value="UniProtKB-KW"/>
</dbReference>
<reference evidence="6 7" key="1">
    <citation type="submission" date="2020-07" db="EMBL/GenBank/DDBJ databases">
        <title>Complete genome sequence of Chitinibacter sp. 2T18.</title>
        <authorList>
            <person name="Bae J.-W."/>
            <person name="Choi J.-W."/>
        </authorList>
    </citation>
    <scope>NUCLEOTIDE SEQUENCE [LARGE SCALE GENOMIC DNA]</scope>
    <source>
        <strain evidence="6 7">2T18</strain>
    </source>
</reference>
<dbReference type="Proteomes" id="UP000509597">
    <property type="component" value="Chromosome"/>
</dbReference>
<dbReference type="PANTHER" id="PTHR30461:SF2">
    <property type="entry name" value="SERINE RECOMBINASE PINE-RELATED"/>
    <property type="match status" value="1"/>
</dbReference>
<dbReference type="SUPFAM" id="SSF53041">
    <property type="entry name" value="Resolvase-like"/>
    <property type="match status" value="1"/>
</dbReference>
<dbReference type="InterPro" id="IPR050639">
    <property type="entry name" value="SSR_resolvase"/>
</dbReference>
<keyword evidence="1" id="KW-0238">DNA-binding</keyword>
<dbReference type="CDD" id="cd00338">
    <property type="entry name" value="Ser_Recombinase"/>
    <property type="match status" value="1"/>
</dbReference>
<dbReference type="RefSeq" id="WP_179354930.1">
    <property type="nucleotide sequence ID" value="NZ_CP058627.1"/>
</dbReference>